<evidence type="ECO:0000313" key="1">
    <source>
        <dbReference type="Proteomes" id="UP000887578"/>
    </source>
</evidence>
<name>A0A914P333_9BILA</name>
<dbReference type="WBParaSite" id="PDA_v2.g12263.t1">
    <property type="protein sequence ID" value="PDA_v2.g12263.t1"/>
    <property type="gene ID" value="PDA_v2.g12263"/>
</dbReference>
<reference evidence="2" key="1">
    <citation type="submission" date="2022-11" db="UniProtKB">
        <authorList>
            <consortium name="WormBaseParasite"/>
        </authorList>
    </citation>
    <scope>IDENTIFICATION</scope>
</reference>
<evidence type="ECO:0000313" key="2">
    <source>
        <dbReference type="WBParaSite" id="PDA_v2.g12263.t1"/>
    </source>
</evidence>
<proteinExistence type="predicted"/>
<sequence length="223" mass="26389">MSYSKKPLDLNKITCKFWITEIFGIEFYLLSGQKLPHLYSVIPKLYRCDAKLLHLDNQVIYLKDLCFVSSFAQEIRLYLVTVMNEDDSIVAFEKLFETFLKAKNIEVIFKTMESITSATVNELLKNPKFHELDVFSLIDIPGAFDIDLFYKHIKKNKHTEIIIRFDYSVSESYRNRLRTIIDEILEAEIHDYRIPYISYPEFDEEKNIQLICKCRPEVASQFL</sequence>
<protein>
    <submittedName>
        <fullName evidence="2">Uncharacterized protein</fullName>
    </submittedName>
</protein>
<keyword evidence="1" id="KW-1185">Reference proteome</keyword>
<accession>A0A914P333</accession>
<dbReference type="AlphaFoldDB" id="A0A914P333"/>
<organism evidence="1 2">
    <name type="scientific">Panagrolaimus davidi</name>
    <dbReference type="NCBI Taxonomy" id="227884"/>
    <lineage>
        <taxon>Eukaryota</taxon>
        <taxon>Metazoa</taxon>
        <taxon>Ecdysozoa</taxon>
        <taxon>Nematoda</taxon>
        <taxon>Chromadorea</taxon>
        <taxon>Rhabditida</taxon>
        <taxon>Tylenchina</taxon>
        <taxon>Panagrolaimomorpha</taxon>
        <taxon>Panagrolaimoidea</taxon>
        <taxon>Panagrolaimidae</taxon>
        <taxon>Panagrolaimus</taxon>
    </lineage>
</organism>
<dbReference type="Proteomes" id="UP000887578">
    <property type="component" value="Unplaced"/>
</dbReference>